<keyword evidence="4" id="KW-0143">Chaperone</keyword>
<dbReference type="HAMAP" id="MF_00505">
    <property type="entry name" value="HSP90"/>
    <property type="match status" value="1"/>
</dbReference>
<sequence length="762" mass="87047">MSARVLCVLAAACLGVSDAFNLNGAGSFGRSRRAGSPSHRLRRGFASLDVFDESFLNSPSTVLSQVATATAEPEQAETYAFQAEVSRVMDIIINSLYTDKDVFLRELVSNAADACDKRKVTLTSHNLPYDHGCIKIRADKRRKLLIVEDTGIGMNKTELINNLGTIAQSGTAKFLQQVADGQADASLIGQFGVGFYSAYLVADQVEVVTRKDVETEDGQLLRGQTYRWRSNSEGTFTVFPEDEEKMDDPFETTGTRVILHLKEEADEYMEDYKIKELLRKYSEFIQYPISVWSEKVDYERVPDPDAPVKPGDPPRMKTVTKRFNEWERVNLQPPIWRRDRDDLSDDDYFEFYKSTFKSYDDPTGYIHFKVEGQVEFSSVLFIPGSIPWELTRNMFDDDSRGIRLYVKRVFINDKFAEAIPRWLTFIRGVVDSEDLPLNVGREILQKSKMLTIINKRIAAKAIDMIREIRRQGGDKWDKFWENFGKYLKVGVVEDRDHKEQIAQLLQFYSSKSGPKQTTLDEYVSRMKANQTAIYYVAAESRQAAAENPLLEKLRALDYEIMYMTEPLDEFCMQSLQTGDYMGKQVVDINKDDLRLPEDESEDEKERKKQKRIEMENLCDWLENYYGKTVQKVRVSERLTESPVLLVQGEFGISPSLQKYIKQQAAAQGTQENEMYGMAMNQLIVEVNAEHPIVEQLNQMVLKDRNSRNAKEVAKLLFDVASLQGGYTVNDPGAFAKGIVRLMKREADTFLDNLGSETEATES</sequence>
<feature type="binding site" evidence="5">
    <location>
        <position position="154"/>
    </location>
    <ligand>
        <name>ATP</name>
        <dbReference type="ChEBI" id="CHEBI:30616"/>
    </ligand>
</feature>
<feature type="binding site" evidence="5">
    <location>
        <position position="255"/>
    </location>
    <ligand>
        <name>ATP</name>
        <dbReference type="ChEBI" id="CHEBI:30616"/>
    </ligand>
</feature>
<dbReference type="InterPro" id="IPR020575">
    <property type="entry name" value="Hsp90_N"/>
</dbReference>
<dbReference type="InterPro" id="IPR036890">
    <property type="entry name" value="HATPase_C_sf"/>
</dbReference>
<dbReference type="SUPFAM" id="SSF110942">
    <property type="entry name" value="HSP90 C-terminal domain"/>
    <property type="match status" value="1"/>
</dbReference>
<evidence type="ECO:0000256" key="1">
    <source>
        <dbReference type="ARBA" id="ARBA00008239"/>
    </source>
</evidence>
<dbReference type="InterPro" id="IPR019805">
    <property type="entry name" value="Heat_shock_protein_90_CS"/>
</dbReference>
<dbReference type="SMART" id="SM00387">
    <property type="entry name" value="HATPase_c"/>
    <property type="match status" value="1"/>
</dbReference>
<accession>A0A0G4FHB7</accession>
<feature type="binding site" evidence="5">
    <location>
        <position position="106"/>
    </location>
    <ligand>
        <name>ATP</name>
        <dbReference type="ChEBI" id="CHEBI:30616"/>
    </ligand>
</feature>
<feature type="binding site" evidence="5">
    <location>
        <position position="441"/>
    </location>
    <ligand>
        <name>ATP</name>
        <dbReference type="ChEBI" id="CHEBI:30616"/>
    </ligand>
</feature>
<dbReference type="Gene3D" id="3.40.50.11260">
    <property type="match status" value="1"/>
</dbReference>
<evidence type="ECO:0000256" key="6">
    <source>
        <dbReference type="SAM" id="SignalP"/>
    </source>
</evidence>
<dbReference type="PROSITE" id="PS00298">
    <property type="entry name" value="HSP90"/>
    <property type="match status" value="1"/>
</dbReference>
<dbReference type="FunFam" id="3.30.230.80:FF:000007">
    <property type="entry name" value="Heat shock protein 90"/>
    <property type="match status" value="1"/>
</dbReference>
<dbReference type="GO" id="GO:0051082">
    <property type="term" value="F:unfolded protein binding"/>
    <property type="evidence" value="ECO:0007669"/>
    <property type="project" value="InterPro"/>
</dbReference>
<feature type="chain" id="PRO_5005189319" description="Histidine kinase/HSP90-like ATPase domain-containing protein" evidence="6">
    <location>
        <begin position="20"/>
        <end position="762"/>
    </location>
</feature>
<protein>
    <recommendedName>
        <fullName evidence="7">Histidine kinase/HSP90-like ATPase domain-containing protein</fullName>
    </recommendedName>
</protein>
<dbReference type="CDD" id="cd16927">
    <property type="entry name" value="HATPase_Hsp90-like"/>
    <property type="match status" value="1"/>
</dbReference>
<organism evidence="8">
    <name type="scientific">Chromera velia CCMP2878</name>
    <dbReference type="NCBI Taxonomy" id="1169474"/>
    <lineage>
        <taxon>Eukaryota</taxon>
        <taxon>Sar</taxon>
        <taxon>Alveolata</taxon>
        <taxon>Colpodellida</taxon>
        <taxon>Chromeraceae</taxon>
        <taxon>Chromera</taxon>
    </lineage>
</organism>
<dbReference type="EMBL" id="CDMZ01000373">
    <property type="protein sequence ID" value="CEM12857.1"/>
    <property type="molecule type" value="Genomic_DNA"/>
</dbReference>
<dbReference type="SUPFAM" id="SSF54211">
    <property type="entry name" value="Ribosomal protein S5 domain 2-like"/>
    <property type="match status" value="1"/>
</dbReference>
<evidence type="ECO:0000256" key="5">
    <source>
        <dbReference type="PIRSR" id="PIRSR002583-1"/>
    </source>
</evidence>
<dbReference type="GO" id="GO:0005524">
    <property type="term" value="F:ATP binding"/>
    <property type="evidence" value="ECO:0007669"/>
    <property type="project" value="UniProtKB-KW"/>
</dbReference>
<dbReference type="AlphaFoldDB" id="A0A0G4FHB7"/>
<feature type="binding site" evidence="5">
    <location>
        <begin position="169"/>
        <end position="170"/>
    </location>
    <ligand>
        <name>ATP</name>
        <dbReference type="ChEBI" id="CHEBI:30616"/>
    </ligand>
</feature>
<dbReference type="SUPFAM" id="SSF55874">
    <property type="entry name" value="ATPase domain of HSP90 chaperone/DNA topoisomerase II/histidine kinase"/>
    <property type="match status" value="1"/>
</dbReference>
<feature type="domain" description="Histidine kinase/HSP90-like ATPase" evidence="7">
    <location>
        <begin position="98"/>
        <end position="265"/>
    </location>
</feature>
<gene>
    <name evidence="8" type="ORF">Cvel_17025</name>
</gene>
<keyword evidence="6" id="KW-0732">Signal</keyword>
<dbReference type="InterPro" id="IPR003594">
    <property type="entry name" value="HATPase_dom"/>
</dbReference>
<dbReference type="InterPro" id="IPR020568">
    <property type="entry name" value="Ribosomal_Su5_D2-typ_SF"/>
</dbReference>
<dbReference type="InterPro" id="IPR001404">
    <property type="entry name" value="Hsp90_fam"/>
</dbReference>
<dbReference type="Pfam" id="PF00183">
    <property type="entry name" value="HSP90"/>
    <property type="match status" value="1"/>
</dbReference>
<dbReference type="NCBIfam" id="NF003555">
    <property type="entry name" value="PRK05218.1"/>
    <property type="match status" value="1"/>
</dbReference>
<feature type="signal peptide" evidence="6">
    <location>
        <begin position="1"/>
        <end position="19"/>
    </location>
</feature>
<evidence type="ECO:0000259" key="7">
    <source>
        <dbReference type="SMART" id="SM00387"/>
    </source>
</evidence>
<feature type="binding site" evidence="5">
    <location>
        <position position="149"/>
    </location>
    <ligand>
        <name>ATP</name>
        <dbReference type="ChEBI" id="CHEBI:30616"/>
    </ligand>
</feature>
<dbReference type="Gene3D" id="1.20.120.790">
    <property type="entry name" value="Heat shock protein 90, C-terminal domain"/>
    <property type="match status" value="1"/>
</dbReference>
<dbReference type="InterPro" id="IPR037196">
    <property type="entry name" value="HSP90_C"/>
</dbReference>
<dbReference type="PRINTS" id="PR00775">
    <property type="entry name" value="HEATSHOCK90"/>
</dbReference>
<feature type="binding site" evidence="5">
    <location>
        <position position="110"/>
    </location>
    <ligand>
        <name>ATP</name>
        <dbReference type="ChEBI" id="CHEBI:30616"/>
    </ligand>
</feature>
<dbReference type="PIRSF" id="PIRSF002583">
    <property type="entry name" value="Hsp90"/>
    <property type="match status" value="1"/>
</dbReference>
<reference evidence="8" key="1">
    <citation type="submission" date="2014-11" db="EMBL/GenBank/DDBJ databases">
        <authorList>
            <person name="Otto D Thomas"/>
            <person name="Naeem Raeece"/>
        </authorList>
    </citation>
    <scope>NUCLEOTIDE SEQUENCE</scope>
</reference>
<evidence type="ECO:0000256" key="4">
    <source>
        <dbReference type="ARBA" id="ARBA00023186"/>
    </source>
</evidence>
<dbReference type="PhylomeDB" id="A0A0G4FHB7"/>
<dbReference type="GO" id="GO:0016887">
    <property type="term" value="F:ATP hydrolysis activity"/>
    <property type="evidence" value="ECO:0007669"/>
    <property type="project" value="InterPro"/>
</dbReference>
<proteinExistence type="inferred from homology"/>
<dbReference type="FunFam" id="3.30.565.10:FF:000005">
    <property type="entry name" value="Heat shock protein 90"/>
    <property type="match status" value="1"/>
</dbReference>
<dbReference type="Pfam" id="PF13589">
    <property type="entry name" value="HATPase_c_3"/>
    <property type="match status" value="1"/>
</dbReference>
<feature type="binding site" evidence="5">
    <location>
        <position position="162"/>
    </location>
    <ligand>
        <name>ATP</name>
        <dbReference type="ChEBI" id="CHEBI:30616"/>
    </ligand>
</feature>
<keyword evidence="2 5" id="KW-0547">Nucleotide-binding</keyword>
<dbReference type="Gene3D" id="3.30.565.10">
    <property type="entry name" value="Histidine kinase-like ATPase, C-terminal domain"/>
    <property type="match status" value="1"/>
</dbReference>
<evidence type="ECO:0000256" key="2">
    <source>
        <dbReference type="ARBA" id="ARBA00022741"/>
    </source>
</evidence>
<evidence type="ECO:0000313" key="8">
    <source>
        <dbReference type="EMBL" id="CEM12857.1"/>
    </source>
</evidence>
<keyword evidence="3 5" id="KW-0067">ATP-binding</keyword>
<name>A0A0G4FHB7_9ALVE</name>
<dbReference type="VEuPathDB" id="CryptoDB:Cvel_17025"/>
<comment type="similarity">
    <text evidence="1">Belongs to the heat shock protein 90 family.</text>
</comment>
<dbReference type="GO" id="GO:0140662">
    <property type="term" value="F:ATP-dependent protein folding chaperone"/>
    <property type="evidence" value="ECO:0007669"/>
    <property type="project" value="InterPro"/>
</dbReference>
<evidence type="ECO:0000256" key="3">
    <source>
        <dbReference type="ARBA" id="ARBA00022840"/>
    </source>
</evidence>
<dbReference type="Gene3D" id="3.30.230.80">
    <property type="match status" value="1"/>
</dbReference>
<feature type="binding site" evidence="5">
    <location>
        <begin position="190"/>
        <end position="195"/>
    </location>
    <ligand>
        <name>ATP</name>
        <dbReference type="ChEBI" id="CHEBI:30616"/>
    </ligand>
</feature>
<dbReference type="PANTHER" id="PTHR11528">
    <property type="entry name" value="HEAT SHOCK PROTEIN 90 FAMILY MEMBER"/>
    <property type="match status" value="1"/>
</dbReference>